<evidence type="ECO:0000313" key="7">
    <source>
        <dbReference type="Proteomes" id="UP000028623"/>
    </source>
</evidence>
<evidence type="ECO:0000256" key="3">
    <source>
        <dbReference type="ARBA" id="ARBA00022989"/>
    </source>
</evidence>
<dbReference type="OrthoDB" id="676158at2"/>
<name>A0A085BFE2_9FLAO</name>
<dbReference type="STRING" id="421072.SAMN04488097_0568"/>
<gene>
    <name evidence="6" type="ORF">IO89_13345</name>
</gene>
<keyword evidence="2 5" id="KW-0812">Transmembrane</keyword>
<evidence type="ECO:0000256" key="1">
    <source>
        <dbReference type="ARBA" id="ARBA00004141"/>
    </source>
</evidence>
<dbReference type="AlphaFoldDB" id="A0A085BFE2"/>
<dbReference type="Proteomes" id="UP000028623">
    <property type="component" value="Unassembled WGS sequence"/>
</dbReference>
<reference evidence="6 7" key="1">
    <citation type="submission" date="2014-07" db="EMBL/GenBank/DDBJ databases">
        <title>Epilithonimonas lactis LMG 22401 Genome.</title>
        <authorList>
            <person name="Pipes S.E."/>
            <person name="Stropko S.J."/>
        </authorList>
    </citation>
    <scope>NUCLEOTIDE SEQUENCE [LARGE SCALE GENOMIC DNA]</scope>
    <source>
        <strain evidence="6 7">LMG 24401</strain>
    </source>
</reference>
<dbReference type="RefSeq" id="WP_034976951.1">
    <property type="nucleotide sequence ID" value="NZ_FOFI01000001.1"/>
</dbReference>
<keyword evidence="3 5" id="KW-1133">Transmembrane helix</keyword>
<dbReference type="EMBL" id="JPLY01000004">
    <property type="protein sequence ID" value="KFC21187.1"/>
    <property type="molecule type" value="Genomic_DNA"/>
</dbReference>
<keyword evidence="4 5" id="KW-0472">Membrane</keyword>
<evidence type="ECO:0000313" key="6">
    <source>
        <dbReference type="EMBL" id="KFC21187.1"/>
    </source>
</evidence>
<feature type="transmembrane region" description="Helical" evidence="5">
    <location>
        <begin position="63"/>
        <end position="83"/>
    </location>
</feature>
<protein>
    <recommendedName>
        <fullName evidence="8">DoxX family protein</fullName>
    </recommendedName>
</protein>
<evidence type="ECO:0000256" key="5">
    <source>
        <dbReference type="SAM" id="Phobius"/>
    </source>
</evidence>
<evidence type="ECO:0008006" key="8">
    <source>
        <dbReference type="Google" id="ProtNLM"/>
    </source>
</evidence>
<feature type="transmembrane region" description="Helical" evidence="5">
    <location>
        <begin position="95"/>
        <end position="113"/>
    </location>
</feature>
<dbReference type="InterPro" id="IPR032808">
    <property type="entry name" value="DoxX"/>
</dbReference>
<dbReference type="Pfam" id="PF07681">
    <property type="entry name" value="DoxX"/>
    <property type="match status" value="1"/>
</dbReference>
<keyword evidence="7" id="KW-1185">Reference proteome</keyword>
<sequence>MKYPLKQIIPQLFLRLALAFTFLSAVADRLGILGKNTVWGNWENFVTYTRQITAFLPQSLSEFGAYAATFLEIVFALFLILGFKTKITAFASGSLLLIFALSMSITLGIKATFDYSVWVGSAAAFLLSAQEKFPFSIDENLNQPKK</sequence>
<comment type="caution">
    <text evidence="6">The sequence shown here is derived from an EMBL/GenBank/DDBJ whole genome shotgun (WGS) entry which is preliminary data.</text>
</comment>
<comment type="subcellular location">
    <subcellularLocation>
        <location evidence="1">Membrane</location>
        <topology evidence="1">Multi-pass membrane protein</topology>
    </subcellularLocation>
</comment>
<evidence type="ECO:0000256" key="4">
    <source>
        <dbReference type="ARBA" id="ARBA00023136"/>
    </source>
</evidence>
<evidence type="ECO:0000256" key="2">
    <source>
        <dbReference type="ARBA" id="ARBA00022692"/>
    </source>
</evidence>
<organism evidence="6 7">
    <name type="scientific">Epilithonimonas lactis</name>
    <dbReference type="NCBI Taxonomy" id="421072"/>
    <lineage>
        <taxon>Bacteria</taxon>
        <taxon>Pseudomonadati</taxon>
        <taxon>Bacteroidota</taxon>
        <taxon>Flavobacteriia</taxon>
        <taxon>Flavobacteriales</taxon>
        <taxon>Weeksellaceae</taxon>
        <taxon>Chryseobacterium group</taxon>
        <taxon>Epilithonimonas</taxon>
    </lineage>
</organism>
<dbReference type="GO" id="GO:0016020">
    <property type="term" value="C:membrane"/>
    <property type="evidence" value="ECO:0007669"/>
    <property type="project" value="UniProtKB-SubCell"/>
</dbReference>
<accession>A0A085BFE2</accession>
<proteinExistence type="predicted"/>
<dbReference type="eggNOG" id="COG2259">
    <property type="taxonomic scope" value="Bacteria"/>
</dbReference>